<dbReference type="RefSeq" id="WP_188411377.1">
    <property type="nucleotide sequence ID" value="NZ_BMDJ01000001.1"/>
</dbReference>
<keyword evidence="3" id="KW-1185">Reference proteome</keyword>
<dbReference type="EMBL" id="BMDJ01000001">
    <property type="protein sequence ID" value="GGI22271.1"/>
    <property type="molecule type" value="Genomic_DNA"/>
</dbReference>
<name>A0ABQ2BEN3_9SPHI</name>
<evidence type="ECO:0000256" key="1">
    <source>
        <dbReference type="SAM" id="Coils"/>
    </source>
</evidence>
<comment type="caution">
    <text evidence="2">The sequence shown here is derived from an EMBL/GenBank/DDBJ whole genome shotgun (WGS) entry which is preliminary data.</text>
</comment>
<accession>A0ABQ2BEN3</accession>
<evidence type="ECO:0000313" key="3">
    <source>
        <dbReference type="Proteomes" id="UP000645390"/>
    </source>
</evidence>
<gene>
    <name evidence="2" type="ORF">GCM10008119_01810</name>
</gene>
<evidence type="ECO:0000313" key="2">
    <source>
        <dbReference type="EMBL" id="GGI22271.1"/>
    </source>
</evidence>
<protein>
    <submittedName>
        <fullName evidence="2">Uncharacterized protein</fullName>
    </submittedName>
</protein>
<sequence>MKKIFIIFFFTVAAAPVIAQTYMSRVSKDSVSILSTRVEVLKAGIKLLELKINEAKEEEEVEKLRLKLLEANGYAKSSAEQVSNSNNKTISGSSIDLKAMEKLSKKAKISSDDAQKALDRFNKQISRVEDIRTEIQGEERKLGYKKPKIVYDYK</sequence>
<feature type="coiled-coil region" evidence="1">
    <location>
        <begin position="38"/>
        <end position="72"/>
    </location>
</feature>
<reference evidence="3" key="1">
    <citation type="journal article" date="2019" name="Int. J. Syst. Evol. Microbiol.">
        <title>The Global Catalogue of Microorganisms (GCM) 10K type strain sequencing project: providing services to taxonomists for standard genome sequencing and annotation.</title>
        <authorList>
            <consortium name="The Broad Institute Genomics Platform"/>
            <consortium name="The Broad Institute Genome Sequencing Center for Infectious Disease"/>
            <person name="Wu L."/>
            <person name="Ma J."/>
        </authorList>
    </citation>
    <scope>NUCLEOTIDE SEQUENCE [LARGE SCALE GENOMIC DNA]</scope>
    <source>
        <strain evidence="3">CCM 8939</strain>
    </source>
</reference>
<organism evidence="2 3">
    <name type="scientific">Pedobacter mendelii</name>
    <dbReference type="NCBI Taxonomy" id="1908240"/>
    <lineage>
        <taxon>Bacteria</taxon>
        <taxon>Pseudomonadati</taxon>
        <taxon>Bacteroidota</taxon>
        <taxon>Sphingobacteriia</taxon>
        <taxon>Sphingobacteriales</taxon>
        <taxon>Sphingobacteriaceae</taxon>
        <taxon>Pedobacter</taxon>
    </lineage>
</organism>
<dbReference type="Proteomes" id="UP000645390">
    <property type="component" value="Unassembled WGS sequence"/>
</dbReference>
<keyword evidence="1" id="KW-0175">Coiled coil</keyword>
<proteinExistence type="predicted"/>